<evidence type="ECO:0000313" key="6">
    <source>
        <dbReference type="EMBL" id="SDG25574.1"/>
    </source>
</evidence>
<dbReference type="Proteomes" id="UP000199415">
    <property type="component" value="Unassembled WGS sequence"/>
</dbReference>
<dbReference type="PANTHER" id="PTHR32176:SF92">
    <property type="entry name" value="XYLOSE ISOMERASE"/>
    <property type="match status" value="1"/>
</dbReference>
<dbReference type="Gene3D" id="3.40.1090.10">
    <property type="entry name" value="Cytosolic phospholipase A2 catalytic domain"/>
    <property type="match status" value="1"/>
</dbReference>
<dbReference type="GO" id="GO:0004620">
    <property type="term" value="F:phospholipase activity"/>
    <property type="evidence" value="ECO:0007669"/>
    <property type="project" value="TreeGrafter"/>
</dbReference>
<dbReference type="GO" id="GO:0016042">
    <property type="term" value="P:lipid catabolic process"/>
    <property type="evidence" value="ECO:0007669"/>
    <property type="project" value="UniProtKB-UniRule"/>
</dbReference>
<dbReference type="PROSITE" id="PS51635">
    <property type="entry name" value="PNPLA"/>
    <property type="match status" value="1"/>
</dbReference>
<name>A0A1G7SS09_9PROT</name>
<organism evidence="6 7">
    <name type="scientific">Limimonas halophila</name>
    <dbReference type="NCBI Taxonomy" id="1082479"/>
    <lineage>
        <taxon>Bacteria</taxon>
        <taxon>Pseudomonadati</taxon>
        <taxon>Pseudomonadota</taxon>
        <taxon>Alphaproteobacteria</taxon>
        <taxon>Rhodospirillales</taxon>
        <taxon>Rhodovibrionaceae</taxon>
        <taxon>Limimonas</taxon>
    </lineage>
</organism>
<keyword evidence="3 6" id="KW-0378">Hydrolase</keyword>
<keyword evidence="7" id="KW-1185">Reference proteome</keyword>
<evidence type="ECO:0000256" key="2">
    <source>
        <dbReference type="ARBA" id="ARBA00023098"/>
    </source>
</evidence>
<accession>A0A1G7SS09</accession>
<dbReference type="GO" id="GO:0047372">
    <property type="term" value="F:monoacylglycerol lipase activity"/>
    <property type="evidence" value="ECO:0007669"/>
    <property type="project" value="TreeGrafter"/>
</dbReference>
<dbReference type="AlphaFoldDB" id="A0A1G7SS09"/>
<dbReference type="InterPro" id="IPR002641">
    <property type="entry name" value="PNPLA_dom"/>
</dbReference>
<evidence type="ECO:0000256" key="1">
    <source>
        <dbReference type="ARBA" id="ARBA00010240"/>
    </source>
</evidence>
<protein>
    <submittedName>
        <fullName evidence="6">Patatin-like phospholipase/acyl hydrolase</fullName>
    </submittedName>
</protein>
<evidence type="ECO:0000259" key="5">
    <source>
        <dbReference type="PROSITE" id="PS51635"/>
    </source>
</evidence>
<comment type="similarity">
    <text evidence="1">Belongs to the patatin family.</text>
</comment>
<keyword evidence="2 3" id="KW-0443">Lipid metabolism</keyword>
<feature type="region of interest" description="Disordered" evidence="4">
    <location>
        <begin position="82"/>
        <end position="105"/>
    </location>
</feature>
<feature type="active site" description="Nucleophile" evidence="3">
    <location>
        <position position="45"/>
    </location>
</feature>
<evidence type="ECO:0000256" key="3">
    <source>
        <dbReference type="PROSITE-ProRule" id="PRU01161"/>
    </source>
</evidence>
<evidence type="ECO:0000256" key="4">
    <source>
        <dbReference type="SAM" id="MobiDB-lite"/>
    </source>
</evidence>
<gene>
    <name evidence="6" type="ORF">SAMN05216241_107118</name>
</gene>
<dbReference type="InterPro" id="IPR016035">
    <property type="entry name" value="Acyl_Trfase/lysoPLipase"/>
</dbReference>
<sequence length="360" mass="38576">MADRYVFAIDGGGIRGVIPAVVLKEIERRLDRPISAVADIIVGTSTGGILAVGLSQVQEGPLRSAAELLQLYLEQGPEIFAGPADRGDGGGRDDSPPRGKAGSVGAIEDDNQVTGLFDRKYPADGLVNVIQEVVGEYTLDDLTTGMLVTSYDLQTRRPRYLGSPSARDGQLVAPQNVSLVDAARATSAAPTFFEPVRAQALNEEATFDLIDGGVFATNPASVALTAARAIFPDDDIHVISFGTGTDQEPLDYDTVKDWGAVGWVRSLISILMDGPADLVSDQLRTFLGDRYWRFDIPLERLDDDTPAPSGAMDDASAENLERLRRTGEALVERENERVQALVDRLSANASEAGRGEFPTS</sequence>
<dbReference type="PANTHER" id="PTHR32176">
    <property type="entry name" value="XYLOSE ISOMERASE"/>
    <property type="match status" value="1"/>
</dbReference>
<feature type="compositionally biased region" description="Basic and acidic residues" evidence="4">
    <location>
        <begin position="85"/>
        <end position="97"/>
    </location>
</feature>
<dbReference type="RefSeq" id="WP_090020507.1">
    <property type="nucleotide sequence ID" value="NZ_FNCE01000007.1"/>
</dbReference>
<feature type="active site" description="Proton acceptor" evidence="3">
    <location>
        <position position="211"/>
    </location>
</feature>
<dbReference type="Pfam" id="PF01734">
    <property type="entry name" value="Patatin"/>
    <property type="match status" value="1"/>
</dbReference>
<feature type="domain" description="PNPLA" evidence="5">
    <location>
        <begin position="7"/>
        <end position="224"/>
    </location>
</feature>
<dbReference type="SUPFAM" id="SSF52151">
    <property type="entry name" value="FabD/lysophospholipase-like"/>
    <property type="match status" value="1"/>
</dbReference>
<reference evidence="6 7" key="1">
    <citation type="submission" date="2016-10" db="EMBL/GenBank/DDBJ databases">
        <authorList>
            <person name="de Groot N.N."/>
        </authorList>
    </citation>
    <scope>NUCLEOTIDE SEQUENCE [LARGE SCALE GENOMIC DNA]</scope>
    <source>
        <strain evidence="6 7">DSM 25584</strain>
    </source>
</reference>
<dbReference type="EMBL" id="FNCE01000007">
    <property type="protein sequence ID" value="SDG25574.1"/>
    <property type="molecule type" value="Genomic_DNA"/>
</dbReference>
<dbReference type="STRING" id="1082479.SAMN05216241_107118"/>
<evidence type="ECO:0000313" key="7">
    <source>
        <dbReference type="Proteomes" id="UP000199415"/>
    </source>
</evidence>
<feature type="short sequence motif" description="GXSXG" evidence="3">
    <location>
        <begin position="43"/>
        <end position="47"/>
    </location>
</feature>
<proteinExistence type="inferred from homology"/>
<dbReference type="OrthoDB" id="9807112at2"/>
<feature type="short sequence motif" description="DGA/G" evidence="3">
    <location>
        <begin position="211"/>
        <end position="213"/>
    </location>
</feature>
<keyword evidence="3" id="KW-0442">Lipid degradation</keyword>
<feature type="short sequence motif" description="GXGXXG" evidence="3">
    <location>
        <begin position="11"/>
        <end position="16"/>
    </location>
</feature>